<dbReference type="EMBL" id="KE651167">
    <property type="protein sequence ID" value="EEB08084.2"/>
    <property type="molecule type" value="Genomic_DNA"/>
</dbReference>
<dbReference type="JaponicusDB" id="SJAG_03217">
    <property type="gene designation" value="cnp3"/>
</dbReference>
<dbReference type="STRING" id="402676.B6K3M7"/>
<dbReference type="OMA" id="YMSETHE"/>
<dbReference type="Pfam" id="PF15624">
    <property type="entry name" value="Mif2_N"/>
    <property type="match status" value="1"/>
</dbReference>
<feature type="compositionally biased region" description="Polar residues" evidence="1">
    <location>
        <begin position="206"/>
        <end position="217"/>
    </location>
</feature>
<dbReference type="eggNOG" id="ENOG502S47H">
    <property type="taxonomic scope" value="Eukaryota"/>
</dbReference>
<keyword evidence="5" id="KW-1185">Reference proteome</keyword>
<feature type="domain" description="Mif2 N-terminal" evidence="2">
    <location>
        <begin position="16"/>
        <end position="92"/>
    </location>
</feature>
<gene>
    <name evidence="4" type="primary">cnp3</name>
    <name evidence="3" type="ORF">SJAG_03217</name>
</gene>
<dbReference type="InterPro" id="IPR028929">
    <property type="entry name" value="Mif2_N"/>
</dbReference>
<name>B6K3M7_SCHJY</name>
<dbReference type="RefSeq" id="XP_002174377.2">
    <property type="nucleotide sequence ID" value="XM_002174341.2"/>
</dbReference>
<feature type="region of interest" description="Disordered" evidence="1">
    <location>
        <begin position="452"/>
        <end position="505"/>
    </location>
</feature>
<feature type="compositionally biased region" description="Low complexity" evidence="1">
    <location>
        <begin position="298"/>
        <end position="310"/>
    </location>
</feature>
<evidence type="ECO:0000256" key="1">
    <source>
        <dbReference type="SAM" id="MobiDB-lite"/>
    </source>
</evidence>
<dbReference type="HOGENOM" id="CLU_477476_0_0_1"/>
<evidence type="ECO:0000313" key="3">
    <source>
        <dbReference type="EMBL" id="EEB08084.2"/>
    </source>
</evidence>
<feature type="compositionally biased region" description="Polar residues" evidence="1">
    <location>
        <begin position="347"/>
        <end position="357"/>
    </location>
</feature>
<dbReference type="OrthoDB" id="1939643at2759"/>
<sequence length="571" mass="63590">MSEGDVQPSKNRENQFFDIGVVGRKTGFTVPENIQRGEHGFEDMNAYFLSDGSMELDAQDENVQASQKIVMTNSSHPETAQEMVQDPPSSPLLMNRQAYRASRGSTNSLLPENDDGFDTAERSFANSSKRINRKIDFSHIQNSVTKATVSAVPKQHASVAKNRSLELHYSSDERNIVDATETAAPQTSPPPNPSILSPLIQELSQRKTQFRRTNTPQLEPLPKNNVPRQIVSPSLANLPAAPKSSSSLELDNSPPINYVPLKKPTPVKPRRASPEQVPQAIKRSLLSEKLAPINNRLSTSPSVQESSPEPESTRPLKELLRHTRAKKQQTARRTKSRKKSSPPPAVTETNVGDSSVTALDLQTEASPIPKPPGKRRKRATHSKKTVSVAAEKESTPPPKTIESPPNGLRRSRRTRMAPLAFWRNERVVYELHKSQDQKLALPEVKQIIRVDEEPRPSLSQSKKSRKKTIRKSTKAPGKKRSRSASQTPEYEAADKGMEEENWGSETEVTCPVFKWNSEDPEETEERVVGYPMSSISLNEIPNQPMKYAAFLASNRHSPLVLLNCPLEVSNL</sequence>
<dbReference type="Proteomes" id="UP000001744">
    <property type="component" value="Unassembled WGS sequence"/>
</dbReference>
<feature type="compositionally biased region" description="Basic and acidic residues" evidence="1">
    <location>
        <begin position="311"/>
        <end position="321"/>
    </location>
</feature>
<evidence type="ECO:0000313" key="5">
    <source>
        <dbReference type="Proteomes" id="UP000001744"/>
    </source>
</evidence>
<feature type="region of interest" description="Disordered" evidence="1">
    <location>
        <begin position="206"/>
        <end position="412"/>
    </location>
</feature>
<protein>
    <recommendedName>
        <fullName evidence="2">Mif2 N-terminal domain-containing protein</fullName>
    </recommendedName>
</protein>
<feature type="compositionally biased region" description="Basic residues" evidence="1">
    <location>
        <begin position="322"/>
        <end position="340"/>
    </location>
</feature>
<reference evidence="3 5" key="1">
    <citation type="journal article" date="2011" name="Science">
        <title>Comparative functional genomics of the fission yeasts.</title>
        <authorList>
            <person name="Rhind N."/>
            <person name="Chen Z."/>
            <person name="Yassour M."/>
            <person name="Thompson D.A."/>
            <person name="Haas B.J."/>
            <person name="Habib N."/>
            <person name="Wapinski I."/>
            <person name="Roy S."/>
            <person name="Lin M.F."/>
            <person name="Heiman D.I."/>
            <person name="Young S.K."/>
            <person name="Furuya K."/>
            <person name="Guo Y."/>
            <person name="Pidoux A."/>
            <person name="Chen H.M."/>
            <person name="Robbertse B."/>
            <person name="Goldberg J.M."/>
            <person name="Aoki K."/>
            <person name="Bayne E.H."/>
            <person name="Berlin A.M."/>
            <person name="Desjardins C.A."/>
            <person name="Dobbs E."/>
            <person name="Dukaj L."/>
            <person name="Fan L."/>
            <person name="FitzGerald M.G."/>
            <person name="French C."/>
            <person name="Gujja S."/>
            <person name="Hansen K."/>
            <person name="Keifenheim D."/>
            <person name="Levin J.Z."/>
            <person name="Mosher R.A."/>
            <person name="Mueller C.A."/>
            <person name="Pfiffner J."/>
            <person name="Priest M."/>
            <person name="Russ C."/>
            <person name="Smialowska A."/>
            <person name="Swoboda P."/>
            <person name="Sykes S.M."/>
            <person name="Vaughn M."/>
            <person name="Vengrova S."/>
            <person name="Yoder R."/>
            <person name="Zeng Q."/>
            <person name="Allshire R."/>
            <person name="Baulcombe D."/>
            <person name="Birren B.W."/>
            <person name="Brown W."/>
            <person name="Ekwall K."/>
            <person name="Kellis M."/>
            <person name="Leatherwood J."/>
            <person name="Levin H."/>
            <person name="Margalit H."/>
            <person name="Martienssen R."/>
            <person name="Nieduszynski C.A."/>
            <person name="Spatafora J.W."/>
            <person name="Friedman N."/>
            <person name="Dalgaard J.Z."/>
            <person name="Baumann P."/>
            <person name="Niki H."/>
            <person name="Regev A."/>
            <person name="Nusbaum C."/>
        </authorList>
    </citation>
    <scope>NUCLEOTIDE SEQUENCE [LARGE SCALE GENOMIC DNA]</scope>
    <source>
        <strain evidence="5">yFS275 / FY16936</strain>
    </source>
</reference>
<accession>B6K3M7</accession>
<dbReference type="GeneID" id="7049125"/>
<evidence type="ECO:0000259" key="2">
    <source>
        <dbReference type="Pfam" id="PF15624"/>
    </source>
</evidence>
<proteinExistence type="predicted"/>
<organism evidence="3 5">
    <name type="scientific">Schizosaccharomyces japonicus (strain yFS275 / FY16936)</name>
    <name type="common">Fission yeast</name>
    <dbReference type="NCBI Taxonomy" id="402676"/>
    <lineage>
        <taxon>Eukaryota</taxon>
        <taxon>Fungi</taxon>
        <taxon>Dikarya</taxon>
        <taxon>Ascomycota</taxon>
        <taxon>Taphrinomycotina</taxon>
        <taxon>Schizosaccharomycetes</taxon>
        <taxon>Schizosaccharomycetales</taxon>
        <taxon>Schizosaccharomycetaceae</taxon>
        <taxon>Schizosaccharomyces</taxon>
    </lineage>
</organism>
<dbReference type="AlphaFoldDB" id="B6K3M7"/>
<feature type="compositionally biased region" description="Basic residues" evidence="1">
    <location>
        <begin position="372"/>
        <end position="384"/>
    </location>
</feature>
<evidence type="ECO:0000313" key="4">
    <source>
        <dbReference type="JaponicusDB" id="SJAG_03217"/>
    </source>
</evidence>
<feature type="compositionally biased region" description="Basic residues" evidence="1">
    <location>
        <begin position="462"/>
        <end position="482"/>
    </location>
</feature>
<dbReference type="VEuPathDB" id="FungiDB:SJAG_03217"/>